<feature type="transmembrane region" description="Helical" evidence="8">
    <location>
        <begin position="317"/>
        <end position="338"/>
    </location>
</feature>
<feature type="transmembrane region" description="Helical" evidence="8">
    <location>
        <begin position="12"/>
        <end position="28"/>
    </location>
</feature>
<evidence type="ECO:0000256" key="7">
    <source>
        <dbReference type="ARBA" id="ARBA00023136"/>
    </source>
</evidence>
<evidence type="ECO:0000256" key="8">
    <source>
        <dbReference type="SAM" id="Phobius"/>
    </source>
</evidence>
<dbReference type="AlphaFoldDB" id="A0A399D5U7"/>
<protein>
    <recommendedName>
        <fullName evidence="9">Glycosyltransferase RgtA/B/C/D-like domain-containing protein</fullName>
    </recommendedName>
</protein>
<accession>A0A399D5U7</accession>
<keyword evidence="3" id="KW-0328">Glycosyltransferase</keyword>
<evidence type="ECO:0000256" key="4">
    <source>
        <dbReference type="ARBA" id="ARBA00022679"/>
    </source>
</evidence>
<dbReference type="GO" id="GO:0005886">
    <property type="term" value="C:plasma membrane"/>
    <property type="evidence" value="ECO:0007669"/>
    <property type="project" value="UniProtKB-SubCell"/>
</dbReference>
<feature type="transmembrane region" description="Helical" evidence="8">
    <location>
        <begin position="371"/>
        <end position="390"/>
    </location>
</feature>
<keyword evidence="6 8" id="KW-1133">Transmembrane helix</keyword>
<evidence type="ECO:0000256" key="6">
    <source>
        <dbReference type="ARBA" id="ARBA00022989"/>
    </source>
</evidence>
<keyword evidence="5 8" id="KW-0812">Transmembrane</keyword>
<comment type="caution">
    <text evidence="10">The sequence shown here is derived from an EMBL/GenBank/DDBJ whole genome shotgun (WGS) entry which is preliminary data.</text>
</comment>
<name>A0A399D5U7_9BACT</name>
<dbReference type="InterPro" id="IPR038731">
    <property type="entry name" value="RgtA/B/C-like"/>
</dbReference>
<feature type="transmembrane region" description="Helical" evidence="8">
    <location>
        <begin position="153"/>
        <end position="171"/>
    </location>
</feature>
<dbReference type="InterPro" id="IPR050297">
    <property type="entry name" value="LipidA_mod_glycosyltrf_83"/>
</dbReference>
<dbReference type="Pfam" id="PF13231">
    <property type="entry name" value="PMT_2"/>
    <property type="match status" value="1"/>
</dbReference>
<dbReference type="PANTHER" id="PTHR33908:SF11">
    <property type="entry name" value="MEMBRANE PROTEIN"/>
    <property type="match status" value="1"/>
</dbReference>
<evidence type="ECO:0000256" key="2">
    <source>
        <dbReference type="ARBA" id="ARBA00022475"/>
    </source>
</evidence>
<reference evidence="10 11" key="1">
    <citation type="journal article" date="2015" name="Int. J. Syst. Evol. Microbiol.">
        <title>Mariniphaga sediminis sp. nov., isolated from coastal sediment.</title>
        <authorList>
            <person name="Wang F.Q."/>
            <person name="Shen Q.Y."/>
            <person name="Chen G.J."/>
            <person name="Du Z.J."/>
        </authorList>
    </citation>
    <scope>NUCLEOTIDE SEQUENCE [LARGE SCALE GENOMIC DNA]</scope>
    <source>
        <strain evidence="10 11">SY21</strain>
    </source>
</reference>
<proteinExistence type="predicted"/>
<evidence type="ECO:0000313" key="11">
    <source>
        <dbReference type="Proteomes" id="UP000266441"/>
    </source>
</evidence>
<comment type="subcellular location">
    <subcellularLocation>
        <location evidence="1">Cell membrane</location>
        <topology evidence="1">Multi-pass membrane protein</topology>
    </subcellularLocation>
</comment>
<keyword evidence="7 8" id="KW-0472">Membrane</keyword>
<evidence type="ECO:0000256" key="3">
    <source>
        <dbReference type="ARBA" id="ARBA00022676"/>
    </source>
</evidence>
<dbReference type="PANTHER" id="PTHR33908">
    <property type="entry name" value="MANNOSYLTRANSFERASE YKCB-RELATED"/>
    <property type="match status" value="1"/>
</dbReference>
<evidence type="ECO:0000256" key="1">
    <source>
        <dbReference type="ARBA" id="ARBA00004651"/>
    </source>
</evidence>
<feature type="transmembrane region" description="Helical" evidence="8">
    <location>
        <begin position="102"/>
        <end position="123"/>
    </location>
</feature>
<dbReference type="Proteomes" id="UP000266441">
    <property type="component" value="Unassembled WGS sequence"/>
</dbReference>
<evidence type="ECO:0000313" key="10">
    <source>
        <dbReference type="EMBL" id="RIH66876.1"/>
    </source>
</evidence>
<gene>
    <name evidence="10" type="ORF">D1164_00110</name>
</gene>
<feature type="transmembrane region" description="Helical" evidence="8">
    <location>
        <begin position="130"/>
        <end position="147"/>
    </location>
</feature>
<keyword evidence="11" id="KW-1185">Reference proteome</keyword>
<dbReference type="OrthoDB" id="1112848at2"/>
<sequence>MAMKIYLVRLDNILFAFIFILMFFYYGLNETLFDPPQSVHVWRQTNSLSLTHNYYQYKQPFFEPEMHNQFGNDGTSGKAVGEFPVIYYFVAQLWRIFGKHEWIFQLLHVIIIFSGLFSIFYSLKYLLKSSFWAGFNSLITFTSPMVVFYGPKFLPDVPALMFVFIAWYYILRFIKKRQVVNLWASALFFCLSMLLKVTSGFSFIALGGWLIFELIFQHKSDRIFNFRLKHFLPFILVLIPVFAWYFYADYYNTVNQGHFSTHGIWPLWTTTKENIYRIIDVQNKIFFKQLFLPFLQYTTLVIWFFLIITIKKLQPIFQYFIIVLPIGFLVQVILWFQILDYHDYYLINQIVVLVAFWAIFIIRVKSLLSSLNFRIVLKVFFIAFFIWNVIACREQVQTRYEGWMNETYHKHFKALLVIEPSFQKWGIEPEDKVISIPDFTINTTLYYMNRKGYTDFASDFSTPETFYRRIEQGAKYLIVNDSTLLKSEIIQPFIKDKIGEFKNVSVYNLQKLKTKTND</sequence>
<dbReference type="GO" id="GO:0009103">
    <property type="term" value="P:lipopolysaccharide biosynthetic process"/>
    <property type="evidence" value="ECO:0007669"/>
    <property type="project" value="UniProtKB-ARBA"/>
</dbReference>
<organism evidence="10 11">
    <name type="scientific">Mariniphaga sediminis</name>
    <dbReference type="NCBI Taxonomy" id="1628158"/>
    <lineage>
        <taxon>Bacteria</taxon>
        <taxon>Pseudomonadati</taxon>
        <taxon>Bacteroidota</taxon>
        <taxon>Bacteroidia</taxon>
        <taxon>Marinilabiliales</taxon>
        <taxon>Prolixibacteraceae</taxon>
        <taxon>Mariniphaga</taxon>
    </lineage>
</organism>
<dbReference type="EMBL" id="QWET01000001">
    <property type="protein sequence ID" value="RIH66876.1"/>
    <property type="molecule type" value="Genomic_DNA"/>
</dbReference>
<dbReference type="RefSeq" id="WP_119347902.1">
    <property type="nucleotide sequence ID" value="NZ_QWET01000001.1"/>
</dbReference>
<feature type="transmembrane region" description="Helical" evidence="8">
    <location>
        <begin position="290"/>
        <end position="310"/>
    </location>
</feature>
<feature type="transmembrane region" description="Helical" evidence="8">
    <location>
        <begin position="230"/>
        <end position="247"/>
    </location>
</feature>
<feature type="transmembrane region" description="Helical" evidence="8">
    <location>
        <begin position="344"/>
        <end position="364"/>
    </location>
</feature>
<keyword evidence="2" id="KW-1003">Cell membrane</keyword>
<dbReference type="GO" id="GO:0016763">
    <property type="term" value="F:pentosyltransferase activity"/>
    <property type="evidence" value="ECO:0007669"/>
    <property type="project" value="TreeGrafter"/>
</dbReference>
<feature type="transmembrane region" description="Helical" evidence="8">
    <location>
        <begin position="201"/>
        <end position="218"/>
    </location>
</feature>
<evidence type="ECO:0000256" key="5">
    <source>
        <dbReference type="ARBA" id="ARBA00022692"/>
    </source>
</evidence>
<feature type="domain" description="Glycosyltransferase RgtA/B/C/D-like" evidence="9">
    <location>
        <begin position="84"/>
        <end position="244"/>
    </location>
</feature>
<evidence type="ECO:0000259" key="9">
    <source>
        <dbReference type="Pfam" id="PF13231"/>
    </source>
</evidence>
<keyword evidence="4" id="KW-0808">Transferase</keyword>